<accession>A0A3B0V924</accession>
<protein>
    <recommendedName>
        <fullName evidence="2">Transposase</fullName>
    </recommendedName>
</protein>
<evidence type="ECO:0000313" key="1">
    <source>
        <dbReference type="EMBL" id="VAW34637.1"/>
    </source>
</evidence>
<organism evidence="1">
    <name type="scientific">hydrothermal vent metagenome</name>
    <dbReference type="NCBI Taxonomy" id="652676"/>
    <lineage>
        <taxon>unclassified sequences</taxon>
        <taxon>metagenomes</taxon>
        <taxon>ecological metagenomes</taxon>
    </lineage>
</organism>
<evidence type="ECO:0008006" key="2">
    <source>
        <dbReference type="Google" id="ProtNLM"/>
    </source>
</evidence>
<proteinExistence type="predicted"/>
<reference evidence="1" key="1">
    <citation type="submission" date="2018-06" db="EMBL/GenBank/DDBJ databases">
        <authorList>
            <person name="Zhirakovskaya E."/>
        </authorList>
    </citation>
    <scope>NUCLEOTIDE SEQUENCE</scope>
</reference>
<gene>
    <name evidence="1" type="ORF">MNBD_DELTA04-1663</name>
</gene>
<dbReference type="AlphaFoldDB" id="A0A3B0V924"/>
<name>A0A3B0V924_9ZZZZ</name>
<sequence>MPYSQMFKYKMIQKMIGPDALSATALAKQVDVPQVTLSKWLRKAGIPSRYALKKQLNGNITMVPKMPNDWSAEEKLKAVLEASSLSDEQFGAFLRKKGIHETHLEQWRIQMLGGLGKGRANGKPSRRNADIKRIRGLEKELRRKDKALAETAALLVLKKKVQEIWGDEDGSTAKRNGR</sequence>
<dbReference type="EMBL" id="UOEY01000007">
    <property type="protein sequence ID" value="VAW34637.1"/>
    <property type="molecule type" value="Genomic_DNA"/>
</dbReference>